<feature type="compositionally biased region" description="Polar residues" evidence="1">
    <location>
        <begin position="150"/>
        <end position="163"/>
    </location>
</feature>
<feature type="region of interest" description="Disordered" evidence="1">
    <location>
        <begin position="414"/>
        <end position="438"/>
    </location>
</feature>
<dbReference type="OMA" id="CIQIRIT"/>
<accession>A0A3E2H3F0</accession>
<feature type="compositionally biased region" description="Basic and acidic residues" evidence="1">
    <location>
        <begin position="168"/>
        <end position="181"/>
    </location>
</feature>
<reference evidence="2 3" key="1">
    <citation type="submission" date="2018-05" db="EMBL/GenBank/DDBJ databases">
        <title>Draft genome sequence of Scytalidium lignicola DSM 105466, a ubiquitous saprotrophic fungus.</title>
        <authorList>
            <person name="Buettner E."/>
            <person name="Gebauer A.M."/>
            <person name="Hofrichter M."/>
            <person name="Liers C."/>
            <person name="Kellner H."/>
        </authorList>
    </citation>
    <scope>NUCLEOTIDE SEQUENCE [LARGE SCALE GENOMIC DNA]</scope>
    <source>
        <strain evidence="2 3">DSM 105466</strain>
    </source>
</reference>
<feature type="region of interest" description="Disordered" evidence="1">
    <location>
        <begin position="605"/>
        <end position="628"/>
    </location>
</feature>
<protein>
    <recommendedName>
        <fullName evidence="4">Adhesin domain-containing protein</fullName>
    </recommendedName>
</protein>
<dbReference type="STRING" id="5539.A0A3E2H3F0"/>
<evidence type="ECO:0008006" key="4">
    <source>
        <dbReference type="Google" id="ProtNLM"/>
    </source>
</evidence>
<comment type="caution">
    <text evidence="2">The sequence shown here is derived from an EMBL/GenBank/DDBJ whole genome shotgun (WGS) entry which is preliminary data.</text>
</comment>
<feature type="compositionally biased region" description="Polar residues" evidence="1">
    <location>
        <begin position="414"/>
        <end position="430"/>
    </location>
</feature>
<dbReference type="OrthoDB" id="3539644at2759"/>
<organism evidence="2 3">
    <name type="scientific">Scytalidium lignicola</name>
    <name type="common">Hyphomycete</name>
    <dbReference type="NCBI Taxonomy" id="5539"/>
    <lineage>
        <taxon>Eukaryota</taxon>
        <taxon>Fungi</taxon>
        <taxon>Dikarya</taxon>
        <taxon>Ascomycota</taxon>
        <taxon>Pezizomycotina</taxon>
        <taxon>Leotiomycetes</taxon>
        <taxon>Leotiomycetes incertae sedis</taxon>
        <taxon>Scytalidium</taxon>
    </lineage>
</organism>
<evidence type="ECO:0000313" key="3">
    <source>
        <dbReference type="Proteomes" id="UP000258309"/>
    </source>
</evidence>
<feature type="region of interest" description="Disordered" evidence="1">
    <location>
        <begin position="1"/>
        <end position="60"/>
    </location>
</feature>
<feature type="compositionally biased region" description="Low complexity" evidence="1">
    <location>
        <begin position="82"/>
        <end position="102"/>
    </location>
</feature>
<feature type="compositionally biased region" description="Acidic residues" evidence="1">
    <location>
        <begin position="11"/>
        <end position="21"/>
    </location>
</feature>
<gene>
    <name evidence="2" type="ORF">B7463_g8440</name>
</gene>
<dbReference type="Proteomes" id="UP000258309">
    <property type="component" value="Unassembled WGS sequence"/>
</dbReference>
<feature type="region of interest" description="Disordered" evidence="1">
    <location>
        <begin position="82"/>
        <end position="201"/>
    </location>
</feature>
<dbReference type="EMBL" id="NCSJ02000185">
    <property type="protein sequence ID" value="RFU27895.1"/>
    <property type="molecule type" value="Genomic_DNA"/>
</dbReference>
<name>A0A3E2H3F0_SCYLI</name>
<feature type="non-terminal residue" evidence="2">
    <location>
        <position position="736"/>
    </location>
</feature>
<dbReference type="AlphaFoldDB" id="A0A3E2H3F0"/>
<evidence type="ECO:0000313" key="2">
    <source>
        <dbReference type="EMBL" id="RFU27895.1"/>
    </source>
</evidence>
<proteinExistence type="predicted"/>
<keyword evidence="3" id="KW-1185">Reference proteome</keyword>
<evidence type="ECO:0000256" key="1">
    <source>
        <dbReference type="SAM" id="MobiDB-lite"/>
    </source>
</evidence>
<feature type="non-terminal residue" evidence="2">
    <location>
        <position position="1"/>
    </location>
</feature>
<sequence length="736" mass="79993">MDPRSDNLYSADDESDAESFSEELSPSDGYFERRQLPNETIIFPPQPSDEPKSKLKANEAWQEALDNTKYLPTDSRLLARPLASSSTTYSPSSSGQPSISASMGHPAQISPSPQPRGSHRTSSNIFYLNSDPPPAYTPPTATNSPVDLPTPTQGSDSQTLNSNPPSPRHIEEGLPPHREPESMGAPEEQSDERTPLWNDTVPSNRIKNRTRVIIQRLLFLALLALNRGNQEIDDPPISDIPSNGDEHYCPLASGINEEKTFSLPLFPMENTLKIMQKTYDDHGSSDLYHVSTRGEIRVRRLPPNSPHGNKAFITTSLNISDPGIVVKQILDEEHHALRIETPVYDNVGRNHRPCISLVVTAWLPKDTVFSNIEIIAVQLGLRVMDDARVKVTNAAEFASISGAVHFPRLHQSAPISRQDTDASSTASESPQIAAGLQTESSDSAKYSIDSRRIVVQTVSGSITGGFPLYDYLELQTTSGSIDVTISPEDILPTAPAPAELSIQTISGSITVTSPIYSSSSTLYARDYRTQVHTNSGTIRGSYLFTSEGSFVTTSATVDVDVLPVLLATAENLHTDSDSSKDHSLLSTTTTSGTTKVNVLEPILLPNTTVSSRRPSPPPPQDLDRFIPIGDRDPYRGVNRVDTEAVKRLALSSLHSSHHSTSARIDVHYPSSWEGFISAQTVSGSISVGGEGITIIKNKRGYVYKEVLAKKGPVNEGEGSYIELGTISGSVNVVVRD</sequence>